<dbReference type="GeneID" id="117640306"/>
<keyword evidence="3" id="KW-1185">Reference proteome</keyword>
<dbReference type="InParanoid" id="A0A6P8XZK9"/>
<evidence type="ECO:0000313" key="4">
    <source>
        <dbReference type="RefSeq" id="XP_034232598.1"/>
    </source>
</evidence>
<name>A0A6P8XZK9_THRPL</name>
<reference evidence="4" key="1">
    <citation type="submission" date="2025-08" db="UniProtKB">
        <authorList>
            <consortium name="RefSeq"/>
        </authorList>
    </citation>
    <scope>IDENTIFICATION</scope>
    <source>
        <tissue evidence="4">Total insect</tissue>
    </source>
</reference>
<dbReference type="InterPro" id="IPR032675">
    <property type="entry name" value="LRR_dom_sf"/>
</dbReference>
<dbReference type="Proteomes" id="UP000515158">
    <property type="component" value="Unplaced"/>
</dbReference>
<feature type="transmembrane region" description="Helical" evidence="2">
    <location>
        <begin position="401"/>
        <end position="424"/>
    </location>
</feature>
<dbReference type="AlphaFoldDB" id="A0A6P8XZK9"/>
<evidence type="ECO:0000256" key="1">
    <source>
        <dbReference type="SAM" id="MobiDB-lite"/>
    </source>
</evidence>
<dbReference type="RefSeq" id="XP_034232598.1">
    <property type="nucleotide sequence ID" value="XM_034376707.1"/>
</dbReference>
<protein>
    <submittedName>
        <fullName evidence="4">Uncharacterized protein LOC117640306</fullName>
    </submittedName>
</protein>
<accession>A0A6P8XZK9</accession>
<feature type="compositionally biased region" description="Low complexity" evidence="1">
    <location>
        <begin position="438"/>
        <end position="451"/>
    </location>
</feature>
<proteinExistence type="predicted"/>
<evidence type="ECO:0000313" key="3">
    <source>
        <dbReference type="Proteomes" id="UP000515158"/>
    </source>
</evidence>
<keyword evidence="2" id="KW-1133">Transmembrane helix</keyword>
<dbReference type="OrthoDB" id="6360013at2759"/>
<dbReference type="SUPFAM" id="SSF52058">
    <property type="entry name" value="L domain-like"/>
    <property type="match status" value="1"/>
</dbReference>
<feature type="region of interest" description="Disordered" evidence="1">
    <location>
        <begin position="498"/>
        <end position="520"/>
    </location>
</feature>
<evidence type="ECO:0000256" key="2">
    <source>
        <dbReference type="SAM" id="Phobius"/>
    </source>
</evidence>
<gene>
    <name evidence="4" type="primary">LOC117640306</name>
</gene>
<organism evidence="4">
    <name type="scientific">Thrips palmi</name>
    <name type="common">Melon thrips</name>
    <dbReference type="NCBI Taxonomy" id="161013"/>
    <lineage>
        <taxon>Eukaryota</taxon>
        <taxon>Metazoa</taxon>
        <taxon>Ecdysozoa</taxon>
        <taxon>Arthropoda</taxon>
        <taxon>Hexapoda</taxon>
        <taxon>Insecta</taxon>
        <taxon>Pterygota</taxon>
        <taxon>Neoptera</taxon>
        <taxon>Paraneoptera</taxon>
        <taxon>Thysanoptera</taxon>
        <taxon>Terebrantia</taxon>
        <taxon>Thripoidea</taxon>
        <taxon>Thripidae</taxon>
        <taxon>Thrips</taxon>
    </lineage>
</organism>
<feature type="region of interest" description="Disordered" evidence="1">
    <location>
        <begin position="433"/>
        <end position="456"/>
    </location>
</feature>
<dbReference type="Gene3D" id="3.80.10.10">
    <property type="entry name" value="Ribonuclease Inhibitor"/>
    <property type="match status" value="1"/>
</dbReference>
<sequence length="560" mass="61445">MPHGRGLCDLRAGPRPLCDCDLAVGRVNCTCPPHYQEEIVLRSRGPNHLPPNVRELVVQGCARVRVSQAAFADLPELRRVVVAGVGVLHVEQYGFSWNETTASVLPPEVFPSPAAGLRINVTNCTVPELPSFAFLGRLDEVNLRGLRVGAVRAFAFASLRALRRLSVVDCELDQLESQAFKKFTLDQLLLQGGRVRGAVPSRTFQDLDVRGELTVDGVHMDAVHSAAFKVRGPRRVALTRNSVGVLRGEAFNIVSHGPVLITNNRLGRVESAALRGITVDWFTAQNSGVQVLRFENNTLSGFEYGAIMFNTTGLDVSVARVMLDMPCDCAALDTWGRDLLNEPRYPAPPLLPAVAPDTLFCRPRPDRLGVGSGLGAPGGGYVTVKDFKEHSCGFFSFNLDVLIIVAAALGVAVIALLVLVVICCRRRARRRRKRRWDANGQANGNGTNGMARIGPPTVIMDISDDKEVEEALRRKSGRHKPGMQFKRVIQPSAEEERHMLKQAKQGKQAKGQGKGQGPFTLVVPDGRVYRETELHVIVERAEPLRELREREREPLQEPGG</sequence>
<dbReference type="KEGG" id="tpal:117640306"/>
<feature type="compositionally biased region" description="Low complexity" evidence="1">
    <location>
        <begin position="502"/>
        <end position="511"/>
    </location>
</feature>
<keyword evidence="2" id="KW-0472">Membrane</keyword>
<keyword evidence="2" id="KW-0812">Transmembrane</keyword>